<dbReference type="SUPFAM" id="SSF52833">
    <property type="entry name" value="Thioredoxin-like"/>
    <property type="match status" value="1"/>
</dbReference>
<protein>
    <submittedName>
        <fullName evidence="2">Thioredoxin family protein</fullName>
    </submittedName>
</protein>
<accession>A0AA95B6V4</accession>
<comment type="caution">
    <text evidence="2">The sequence shown here is derived from an EMBL/GenBank/DDBJ whole genome shotgun (WGS) entry which is preliminary data.</text>
</comment>
<evidence type="ECO:0000259" key="1">
    <source>
        <dbReference type="Pfam" id="PF00085"/>
    </source>
</evidence>
<dbReference type="GO" id="GO:0015035">
    <property type="term" value="F:protein-disulfide reductase activity"/>
    <property type="evidence" value="ECO:0007669"/>
    <property type="project" value="TreeGrafter"/>
</dbReference>
<dbReference type="GO" id="GO:0005829">
    <property type="term" value="C:cytosol"/>
    <property type="evidence" value="ECO:0007669"/>
    <property type="project" value="TreeGrafter"/>
</dbReference>
<proteinExistence type="predicted"/>
<organism evidence="2 3">
    <name type="scientific">Sutcliffiella horikoshii</name>
    <dbReference type="NCBI Taxonomy" id="79883"/>
    <lineage>
        <taxon>Bacteria</taxon>
        <taxon>Bacillati</taxon>
        <taxon>Bacillota</taxon>
        <taxon>Bacilli</taxon>
        <taxon>Bacillales</taxon>
        <taxon>Bacillaceae</taxon>
        <taxon>Sutcliffiella</taxon>
    </lineage>
</organism>
<dbReference type="Proteomes" id="UP000323393">
    <property type="component" value="Unassembled WGS sequence"/>
</dbReference>
<feature type="domain" description="Thioredoxin" evidence="1">
    <location>
        <begin position="5"/>
        <end position="95"/>
    </location>
</feature>
<name>A0AA95B6V4_9BACI</name>
<gene>
    <name evidence="2" type="ORF">FZC74_08385</name>
</gene>
<dbReference type="InterPro" id="IPR036249">
    <property type="entry name" value="Thioredoxin-like_sf"/>
</dbReference>
<dbReference type="AlphaFoldDB" id="A0AA95B6V4"/>
<evidence type="ECO:0000313" key="2">
    <source>
        <dbReference type="EMBL" id="TYS60152.1"/>
    </source>
</evidence>
<dbReference type="PANTHER" id="PTHR45663">
    <property type="entry name" value="GEO12009P1"/>
    <property type="match status" value="1"/>
</dbReference>
<sequence length="109" mass="12905">MKDWTKKELLQEINENKRSVVYFYTPMCGTCQVAKRMMDVTKELFPHLPFGMLDVNYIQDLAMTWEIESVPCLMIFENGEIKEKIYAFRSVEYLYGLIKQYDGKSVNLN</sequence>
<dbReference type="Pfam" id="PF00085">
    <property type="entry name" value="Thioredoxin"/>
    <property type="match status" value="1"/>
</dbReference>
<dbReference type="Gene3D" id="3.40.30.10">
    <property type="entry name" value="Glutaredoxin"/>
    <property type="match status" value="1"/>
</dbReference>
<dbReference type="CDD" id="cd02947">
    <property type="entry name" value="TRX_family"/>
    <property type="match status" value="1"/>
</dbReference>
<dbReference type="GO" id="GO:0045454">
    <property type="term" value="P:cell redox homeostasis"/>
    <property type="evidence" value="ECO:0007669"/>
    <property type="project" value="TreeGrafter"/>
</dbReference>
<dbReference type="InterPro" id="IPR013766">
    <property type="entry name" value="Thioredoxin_domain"/>
</dbReference>
<reference evidence="2 3" key="1">
    <citation type="submission" date="2019-08" db="EMBL/GenBank/DDBJ databases">
        <title>Bacillus genomes from the desert of Cuatro Cienegas, Coahuila.</title>
        <authorList>
            <person name="Olmedo-Alvarez G."/>
        </authorList>
    </citation>
    <scope>NUCLEOTIDE SEQUENCE [LARGE SCALE GENOMIC DNA]</scope>
    <source>
        <strain evidence="2 3">CH88_3T</strain>
    </source>
</reference>
<evidence type="ECO:0000313" key="3">
    <source>
        <dbReference type="Proteomes" id="UP000323393"/>
    </source>
</evidence>
<dbReference type="RefSeq" id="WP_148965591.1">
    <property type="nucleotide sequence ID" value="NZ_VTEU01000002.1"/>
</dbReference>
<dbReference type="PANTHER" id="PTHR45663:SF41">
    <property type="entry name" value="THIOREDOXIN-LIKE PROTEIN YUSE"/>
    <property type="match status" value="1"/>
</dbReference>
<dbReference type="EMBL" id="VTEU01000002">
    <property type="protein sequence ID" value="TYS60152.1"/>
    <property type="molecule type" value="Genomic_DNA"/>
</dbReference>